<dbReference type="EMBL" id="AP012319">
    <property type="protein sequence ID" value="BAL88450.1"/>
    <property type="molecule type" value="Genomic_DNA"/>
</dbReference>
<evidence type="ECO:0000313" key="2">
    <source>
        <dbReference type="EMBL" id="BAL88450.1"/>
    </source>
</evidence>
<dbReference type="STRING" id="512565.AMIS_32300"/>
<proteinExistence type="predicted"/>
<dbReference type="SMART" id="SM00530">
    <property type="entry name" value="HTH_XRE"/>
    <property type="match status" value="1"/>
</dbReference>
<sequence>MVRQPAFGRRLRALRLRRGLSQADLARGALSASAVSLLEAGRREPTQATVEALAAQLGCNPALLADGSDTLVVADASRLVALGEIAVQEGRAEEAAKLFEDALSEGLGDPLRVLRARLGLAGSAEMTGRFGDALTALERLAADFAAERVKPPLAVTVPLARVQRAAGRPADSRRTAAAALERIEQLGLTGLREYVQLASVVVGGLADAGDITAAADTATAMLAGTEPVRSRREQAAAYAAAGQIAAGEGCELEALQLTERAARIMRQGEGMSSSAALRMSLAWLKLRQPSPDMAGAEELLVDARAELEHLGDLNTLVCCETQLSQVALAQQRAQDARRWAEIALARSGPEVGGFELIHAGIALGESHFAAGAADAAVACYADAAQQLAQFGHSQMTAMVWSELGRLFHAAGQPQEALHAYDQAVGVR</sequence>
<evidence type="ECO:0000313" key="3">
    <source>
        <dbReference type="Proteomes" id="UP000007882"/>
    </source>
</evidence>
<dbReference type="KEGG" id="ams:AMIS_32300"/>
<dbReference type="PATRIC" id="fig|512565.3.peg.3224"/>
<gene>
    <name evidence="2" type="ordered locus">AMIS_32300</name>
</gene>
<dbReference type="OrthoDB" id="3675359at2"/>
<dbReference type="SUPFAM" id="SSF47413">
    <property type="entry name" value="lambda repressor-like DNA-binding domains"/>
    <property type="match status" value="1"/>
</dbReference>
<dbReference type="Pfam" id="PF13424">
    <property type="entry name" value="TPR_12"/>
    <property type="match status" value="1"/>
</dbReference>
<dbReference type="CDD" id="cd00093">
    <property type="entry name" value="HTH_XRE"/>
    <property type="match status" value="1"/>
</dbReference>
<dbReference type="PROSITE" id="PS50943">
    <property type="entry name" value="HTH_CROC1"/>
    <property type="match status" value="1"/>
</dbReference>
<dbReference type="Pfam" id="PF01381">
    <property type="entry name" value="HTH_3"/>
    <property type="match status" value="1"/>
</dbReference>
<name>I0H613_ACTM4</name>
<dbReference type="SUPFAM" id="SSF48452">
    <property type="entry name" value="TPR-like"/>
    <property type="match status" value="2"/>
</dbReference>
<dbReference type="PROSITE" id="PS50293">
    <property type="entry name" value="TPR_REGION"/>
    <property type="match status" value="1"/>
</dbReference>
<evidence type="ECO:0000259" key="1">
    <source>
        <dbReference type="PROSITE" id="PS50943"/>
    </source>
</evidence>
<dbReference type="eggNOG" id="COG1396">
    <property type="taxonomic scope" value="Bacteria"/>
</dbReference>
<feature type="domain" description="HTH cro/C1-type" evidence="1">
    <location>
        <begin position="11"/>
        <end position="64"/>
    </location>
</feature>
<dbReference type="AlphaFoldDB" id="I0H613"/>
<dbReference type="GO" id="GO:0003677">
    <property type="term" value="F:DNA binding"/>
    <property type="evidence" value="ECO:0007669"/>
    <property type="project" value="InterPro"/>
</dbReference>
<dbReference type="InterPro" id="IPR010982">
    <property type="entry name" value="Lambda_DNA-bd_dom_sf"/>
</dbReference>
<keyword evidence="3" id="KW-1185">Reference proteome</keyword>
<reference evidence="2 3" key="1">
    <citation type="submission" date="2012-02" db="EMBL/GenBank/DDBJ databases">
        <title>Complete genome sequence of Actinoplanes missouriensis 431 (= NBRC 102363).</title>
        <authorList>
            <person name="Ohnishi Y."/>
            <person name="Ishikawa J."/>
            <person name="Sekine M."/>
            <person name="Hosoyama A."/>
            <person name="Harada T."/>
            <person name="Narita H."/>
            <person name="Hata T."/>
            <person name="Konno Y."/>
            <person name="Tutikane K."/>
            <person name="Fujita N."/>
            <person name="Horinouchi S."/>
            <person name="Hayakawa M."/>
        </authorList>
    </citation>
    <scope>NUCLEOTIDE SEQUENCE [LARGE SCALE GENOMIC DNA]</scope>
    <source>
        <strain evidence="3">ATCC 14538 / DSM 43046 / CBS 188.64 / JCM 3121 / NBRC 102363 / NCIMB 12654 / NRRL B-3342 / UNCC 431</strain>
    </source>
</reference>
<dbReference type="Gene3D" id="1.10.260.40">
    <property type="entry name" value="lambda repressor-like DNA-binding domains"/>
    <property type="match status" value="1"/>
</dbReference>
<dbReference type="Gene3D" id="1.25.40.10">
    <property type="entry name" value="Tetratricopeptide repeat domain"/>
    <property type="match status" value="2"/>
</dbReference>
<dbReference type="InterPro" id="IPR011990">
    <property type="entry name" value="TPR-like_helical_dom_sf"/>
</dbReference>
<dbReference type="InterPro" id="IPR001387">
    <property type="entry name" value="Cro/C1-type_HTH"/>
</dbReference>
<dbReference type="RefSeq" id="WP_014443345.1">
    <property type="nucleotide sequence ID" value="NC_017093.1"/>
</dbReference>
<accession>I0H613</accession>
<dbReference type="HOGENOM" id="CLU_051662_0_0_11"/>
<protein>
    <submittedName>
        <fullName evidence="2">Putative transcriptional regulator</fullName>
    </submittedName>
</protein>
<organism evidence="2 3">
    <name type="scientific">Actinoplanes missouriensis (strain ATCC 14538 / DSM 43046 / CBS 188.64 / JCM 3121 / NBRC 102363 / NCIMB 12654 / NRRL B-3342 / UNCC 431)</name>
    <dbReference type="NCBI Taxonomy" id="512565"/>
    <lineage>
        <taxon>Bacteria</taxon>
        <taxon>Bacillati</taxon>
        <taxon>Actinomycetota</taxon>
        <taxon>Actinomycetes</taxon>
        <taxon>Micromonosporales</taxon>
        <taxon>Micromonosporaceae</taxon>
        <taxon>Actinoplanes</taxon>
    </lineage>
</organism>
<dbReference type="Proteomes" id="UP000007882">
    <property type="component" value="Chromosome"/>
</dbReference>